<comment type="similarity">
    <text evidence="3">Belongs to the complex I subunit 4 family.</text>
</comment>
<feature type="transmembrane region" description="Helical" evidence="8">
    <location>
        <begin position="252"/>
        <end position="272"/>
    </location>
</feature>
<feature type="transmembrane region" description="Helical" evidence="8">
    <location>
        <begin position="418"/>
        <end position="438"/>
    </location>
</feature>
<protein>
    <submittedName>
        <fullName evidence="10">NADH-quinone oxidoreductase subunit M</fullName>
    </submittedName>
</protein>
<evidence type="ECO:0000313" key="10">
    <source>
        <dbReference type="EMBL" id="GKY87813.1"/>
    </source>
</evidence>
<dbReference type="PANTHER" id="PTHR43507:SF1">
    <property type="entry name" value="NADH-UBIQUINONE OXIDOREDUCTASE CHAIN 4"/>
    <property type="match status" value="1"/>
</dbReference>
<dbReference type="InterPro" id="IPR003918">
    <property type="entry name" value="NADH_UbQ_OxRdtase"/>
</dbReference>
<feature type="transmembrane region" description="Helical" evidence="8">
    <location>
        <begin position="76"/>
        <end position="101"/>
    </location>
</feature>
<feature type="transmembrane region" description="Helical" evidence="8">
    <location>
        <begin position="206"/>
        <end position="231"/>
    </location>
</feature>
<organism evidence="10 11">
    <name type="scientific">Sinisalibacter aestuarii</name>
    <dbReference type="NCBI Taxonomy" id="2949426"/>
    <lineage>
        <taxon>Bacteria</taxon>
        <taxon>Pseudomonadati</taxon>
        <taxon>Pseudomonadota</taxon>
        <taxon>Alphaproteobacteria</taxon>
        <taxon>Rhodobacterales</taxon>
        <taxon>Roseobacteraceae</taxon>
        <taxon>Sinisalibacter</taxon>
    </lineage>
</organism>
<feature type="transmembrane region" description="Helical" evidence="8">
    <location>
        <begin position="381"/>
        <end position="398"/>
    </location>
</feature>
<feature type="transmembrane region" description="Helical" evidence="8">
    <location>
        <begin position="36"/>
        <end position="56"/>
    </location>
</feature>
<comment type="subcellular location">
    <subcellularLocation>
        <location evidence="2">Endomembrane system</location>
        <topology evidence="2">Multi-pass membrane protein</topology>
    </subcellularLocation>
    <subcellularLocation>
        <location evidence="7">Membrane</location>
        <topology evidence="7">Multi-pass membrane protein</topology>
    </subcellularLocation>
</comment>
<sequence length="512" mass="55486">MDNLLSIVTFLPLVAAAILAAFLRGDDAAAQRNAKWLALAATTATFLVSLAVLFRFDPADTGFQMVEEQSWLMGFTYKLGVDGISVLFVMLTTALMPITIASTWGVTTRVKEYMIAFLILETLMIGVFVALDMVLFYLFFEAGLIPMFLIIGIWGGKNRIYAAFKFFLYTFLGSVLMLVAMIYMYVEAGTTDIPTLLNHSFGSQDFSLLGIQIVGGAQTLLFLAFFASFAVKMPMWPVHTWLPDAHVQAPTAGSVILAAVLLKMGGYGFLRFSLPMFPVGSQVMTDFILWISVIAIVWASLVALVQEDMKKLIAYSSVAHMGYVTAGIFAANQQGMDGAIFQMISHGFISGALFLAVGVIYDRMHTREIDAYGGLAVKMPAYAAVFMFFTMANVGLPGTSGFVGEFLTLIGMFQANTWIALVAASGVILSAAYALWLYRRVVFGDLIKESLKAITDMDAREKAIFAPLVAMTLILGVYPGLVTDIIGPSVEALLTHYHAAAPALADAATAAH</sequence>
<feature type="domain" description="NADH:quinone oxidoreductase/Mrp antiporter transmembrane" evidence="9">
    <location>
        <begin position="130"/>
        <end position="425"/>
    </location>
</feature>
<evidence type="ECO:0000256" key="7">
    <source>
        <dbReference type="RuleBase" id="RU000320"/>
    </source>
</evidence>
<name>A0ABQ5LT67_9RHOB</name>
<dbReference type="PANTHER" id="PTHR43507">
    <property type="entry name" value="NADH-UBIQUINONE OXIDOREDUCTASE CHAIN 4"/>
    <property type="match status" value="1"/>
</dbReference>
<dbReference type="PRINTS" id="PR01437">
    <property type="entry name" value="NUOXDRDTASE4"/>
</dbReference>
<evidence type="ECO:0000256" key="2">
    <source>
        <dbReference type="ARBA" id="ARBA00004127"/>
    </source>
</evidence>
<feature type="transmembrane region" description="Helical" evidence="8">
    <location>
        <begin position="312"/>
        <end position="331"/>
    </location>
</feature>
<feature type="transmembrane region" description="Helical" evidence="8">
    <location>
        <begin position="137"/>
        <end position="154"/>
    </location>
</feature>
<keyword evidence="11" id="KW-1185">Reference proteome</keyword>
<dbReference type="RefSeq" id="WP_281841796.1">
    <property type="nucleotide sequence ID" value="NZ_BROH01000004.1"/>
</dbReference>
<feature type="transmembrane region" description="Helical" evidence="8">
    <location>
        <begin position="6"/>
        <end position="24"/>
    </location>
</feature>
<feature type="transmembrane region" description="Helical" evidence="8">
    <location>
        <begin position="113"/>
        <end position="131"/>
    </location>
</feature>
<dbReference type="EMBL" id="BROH01000004">
    <property type="protein sequence ID" value="GKY87813.1"/>
    <property type="molecule type" value="Genomic_DNA"/>
</dbReference>
<dbReference type="NCBIfam" id="NF004501">
    <property type="entry name" value="PRK05846.1-5"/>
    <property type="match status" value="1"/>
</dbReference>
<feature type="transmembrane region" description="Helical" evidence="8">
    <location>
        <begin position="166"/>
        <end position="186"/>
    </location>
</feature>
<feature type="transmembrane region" description="Helical" evidence="8">
    <location>
        <begin position="463"/>
        <end position="481"/>
    </location>
</feature>
<keyword evidence="5 8" id="KW-1133">Transmembrane helix</keyword>
<dbReference type="InterPro" id="IPR001750">
    <property type="entry name" value="ND/Mrp_TM"/>
</dbReference>
<evidence type="ECO:0000256" key="6">
    <source>
        <dbReference type="ARBA" id="ARBA00023136"/>
    </source>
</evidence>
<evidence type="ECO:0000256" key="8">
    <source>
        <dbReference type="SAM" id="Phobius"/>
    </source>
</evidence>
<evidence type="ECO:0000256" key="1">
    <source>
        <dbReference type="ARBA" id="ARBA00002378"/>
    </source>
</evidence>
<evidence type="ECO:0000256" key="5">
    <source>
        <dbReference type="ARBA" id="ARBA00022989"/>
    </source>
</evidence>
<dbReference type="Proteomes" id="UP001144205">
    <property type="component" value="Unassembled WGS sequence"/>
</dbReference>
<dbReference type="InterPro" id="IPR010227">
    <property type="entry name" value="NADH_Q_OxRdtase_chainM/4"/>
</dbReference>
<feature type="transmembrane region" description="Helical" evidence="8">
    <location>
        <begin position="287"/>
        <end position="305"/>
    </location>
</feature>
<accession>A0ABQ5LT67</accession>
<dbReference type="Pfam" id="PF00361">
    <property type="entry name" value="Proton_antipo_M"/>
    <property type="match status" value="1"/>
</dbReference>
<keyword evidence="6 8" id="KW-0472">Membrane</keyword>
<evidence type="ECO:0000313" key="11">
    <source>
        <dbReference type="Proteomes" id="UP001144205"/>
    </source>
</evidence>
<reference evidence="10" key="1">
    <citation type="journal article" date="2023" name="Int. J. Syst. Evol. Microbiol.">
        <title>Sinisalibacter aestuarii sp. nov., isolated from estuarine sediment of the Arakawa River.</title>
        <authorList>
            <person name="Arafat S.T."/>
            <person name="Hirano S."/>
            <person name="Sato A."/>
            <person name="Takeuchi K."/>
            <person name="Yasuda T."/>
            <person name="Terahara T."/>
            <person name="Hamada M."/>
            <person name="Kobayashi T."/>
        </authorList>
    </citation>
    <scope>NUCLEOTIDE SEQUENCE</scope>
    <source>
        <strain evidence="10">B-399</strain>
    </source>
</reference>
<dbReference type="NCBIfam" id="TIGR01972">
    <property type="entry name" value="NDH_I_M"/>
    <property type="match status" value="1"/>
</dbReference>
<comment type="caution">
    <text evidence="10">The sequence shown here is derived from an EMBL/GenBank/DDBJ whole genome shotgun (WGS) entry which is preliminary data.</text>
</comment>
<gene>
    <name evidence="10" type="primary">nuoM</name>
    <name evidence="10" type="ORF">STA1M1_16820</name>
</gene>
<evidence type="ECO:0000256" key="3">
    <source>
        <dbReference type="ARBA" id="ARBA00009025"/>
    </source>
</evidence>
<keyword evidence="4 7" id="KW-0812">Transmembrane</keyword>
<comment type="function">
    <text evidence="1">NDH-1 shuttles electrons from NADH, via FMN and iron-sulfur (Fe-S) centers, to quinones in the respiratory chain. The immediate electron acceptor for the enzyme in this species is believed to be ubiquinone. Couples the redox reaction to proton translocation (for every two electrons transferred, four hydrogen ions are translocated across the cytoplasmic membrane), and thus conserves the redox energy in a proton gradient.</text>
</comment>
<proteinExistence type="inferred from homology"/>
<dbReference type="NCBIfam" id="NF004499">
    <property type="entry name" value="PRK05846.1-3"/>
    <property type="match status" value="1"/>
</dbReference>
<evidence type="ECO:0000259" key="9">
    <source>
        <dbReference type="Pfam" id="PF00361"/>
    </source>
</evidence>
<feature type="transmembrane region" description="Helical" evidence="8">
    <location>
        <begin position="343"/>
        <end position="361"/>
    </location>
</feature>
<evidence type="ECO:0000256" key="4">
    <source>
        <dbReference type="ARBA" id="ARBA00022692"/>
    </source>
</evidence>